<dbReference type="InterPro" id="IPR000169">
    <property type="entry name" value="Pept_cys_AS"/>
</dbReference>
<dbReference type="PRINTS" id="PR00705">
    <property type="entry name" value="PAPAIN"/>
</dbReference>
<evidence type="ECO:0000313" key="11">
    <source>
        <dbReference type="EMBL" id="CAF0733351.1"/>
    </source>
</evidence>
<dbReference type="SMART" id="SM00848">
    <property type="entry name" value="Inhibitor_I29"/>
    <property type="match status" value="1"/>
</dbReference>
<sequence length="526" mass="59767">MALRLLFVGLLLFGCIIEIHDAMFTNGRSLQEVIDETINKAMTKVSKKLQDKLEVLKDNKYALKLWKLYKRFYHKNYSTPEEEKERLGKFIDNLKIIIQENFRFDEGLKSFKLQLNQFGDMSFDEFRQKLTGLNIDGRGETPPSEVRDGQDDEKTHERIRRFFVDSVKKKIKKKIKDKFNEKVSPGRHSSDTSSSYYSSGTRVRPSARRPVSSKVSKAAVDYRQYMNPVENQGRCGSCYAFAVTAAVEGTFALKKGERFKLSKQQLVDCSPSNGCSGGYLGQTFEYIKKRGGLEPDTSYPYASTRQTCSLKSRKVGGISDYRNTPRGDEEAMKSALATYGPLAGAIHTTTDLQFYGGSRGGRGADILDIPLCSKQVDHAIVIVGYGTENGKDYWLVRNSWGENWGINGYFKIARNKNSMCGIGTYGYYAIWSKNALVNNVSQYSPISDDDDRRLYQLLKQRSAENDNEYVWFTRDLQNALADDDNYPQQVKRGPFGKFQHSSRSKLANFGMARKLRSIESAMNESQ</sequence>
<dbReference type="Gene3D" id="1.10.287.2250">
    <property type="match status" value="1"/>
</dbReference>
<feature type="signal peptide" evidence="8">
    <location>
        <begin position="1"/>
        <end position="22"/>
    </location>
</feature>
<name>A0A813NA01_ADIRI</name>
<dbReference type="CDD" id="cd02248">
    <property type="entry name" value="Peptidase_C1A"/>
    <property type="match status" value="1"/>
</dbReference>
<dbReference type="PROSITE" id="PS51257">
    <property type="entry name" value="PROKAR_LIPOPROTEIN"/>
    <property type="match status" value="1"/>
</dbReference>
<keyword evidence="5" id="KW-0865">Zymogen</keyword>
<dbReference type="PROSITE" id="PS00139">
    <property type="entry name" value="THIOL_PROTEASE_CYS"/>
    <property type="match status" value="1"/>
</dbReference>
<keyword evidence="4" id="KW-0788">Thiol protease</keyword>
<dbReference type="InterPro" id="IPR000668">
    <property type="entry name" value="Peptidase_C1A_C"/>
</dbReference>
<dbReference type="InterPro" id="IPR013201">
    <property type="entry name" value="Prot_inhib_I29"/>
</dbReference>
<evidence type="ECO:0000256" key="8">
    <source>
        <dbReference type="SAM" id="SignalP"/>
    </source>
</evidence>
<dbReference type="InterPro" id="IPR013128">
    <property type="entry name" value="Peptidase_C1A"/>
</dbReference>
<evidence type="ECO:0000259" key="10">
    <source>
        <dbReference type="SMART" id="SM00848"/>
    </source>
</evidence>
<keyword evidence="6" id="KW-1015">Disulfide bond</keyword>
<dbReference type="PROSITE" id="PS00640">
    <property type="entry name" value="THIOL_PROTEASE_ASN"/>
    <property type="match status" value="1"/>
</dbReference>
<evidence type="ECO:0000256" key="7">
    <source>
        <dbReference type="SAM" id="MobiDB-lite"/>
    </source>
</evidence>
<feature type="region of interest" description="Disordered" evidence="7">
    <location>
        <begin position="133"/>
        <end position="154"/>
    </location>
</feature>
<dbReference type="PROSITE" id="PS00639">
    <property type="entry name" value="THIOL_PROTEASE_HIS"/>
    <property type="match status" value="1"/>
</dbReference>
<feature type="compositionally biased region" description="Basic and acidic residues" evidence="7">
    <location>
        <begin position="145"/>
        <end position="154"/>
    </location>
</feature>
<accession>A0A813NA01</accession>
<dbReference type="FunFam" id="3.90.70.10:FF:000332">
    <property type="entry name" value="Cathepsin L1"/>
    <property type="match status" value="1"/>
</dbReference>
<dbReference type="InterPro" id="IPR039417">
    <property type="entry name" value="Peptidase_C1A_papain-like"/>
</dbReference>
<reference evidence="11" key="1">
    <citation type="submission" date="2021-02" db="EMBL/GenBank/DDBJ databases">
        <authorList>
            <person name="Nowell W R."/>
        </authorList>
    </citation>
    <scope>NUCLEOTIDE SEQUENCE</scope>
</reference>
<dbReference type="Pfam" id="PF00112">
    <property type="entry name" value="Peptidase_C1"/>
    <property type="match status" value="1"/>
</dbReference>
<evidence type="ECO:0000313" key="12">
    <source>
        <dbReference type="Proteomes" id="UP000663852"/>
    </source>
</evidence>
<evidence type="ECO:0000256" key="2">
    <source>
        <dbReference type="ARBA" id="ARBA00022670"/>
    </source>
</evidence>
<protein>
    <submittedName>
        <fullName evidence="11">Uncharacterized protein</fullName>
    </submittedName>
</protein>
<dbReference type="EMBL" id="CAJNOJ010000003">
    <property type="protein sequence ID" value="CAF0733351.1"/>
    <property type="molecule type" value="Genomic_DNA"/>
</dbReference>
<dbReference type="InterPro" id="IPR025661">
    <property type="entry name" value="Pept_asp_AS"/>
</dbReference>
<dbReference type="Pfam" id="PF08246">
    <property type="entry name" value="Inhibitor_I29"/>
    <property type="match status" value="1"/>
</dbReference>
<dbReference type="Proteomes" id="UP000663852">
    <property type="component" value="Unassembled WGS sequence"/>
</dbReference>
<evidence type="ECO:0000256" key="1">
    <source>
        <dbReference type="ARBA" id="ARBA00008455"/>
    </source>
</evidence>
<proteinExistence type="inferred from homology"/>
<feature type="region of interest" description="Disordered" evidence="7">
    <location>
        <begin position="178"/>
        <end position="214"/>
    </location>
</feature>
<dbReference type="Gene3D" id="3.90.70.10">
    <property type="entry name" value="Cysteine proteinases"/>
    <property type="match status" value="1"/>
</dbReference>
<comment type="caution">
    <text evidence="11">The sequence shown here is derived from an EMBL/GenBank/DDBJ whole genome shotgun (WGS) entry which is preliminary data.</text>
</comment>
<feature type="domain" description="Peptidase C1A papain C-terminal" evidence="9">
    <location>
        <begin position="216"/>
        <end position="430"/>
    </location>
</feature>
<dbReference type="InterPro" id="IPR025660">
    <property type="entry name" value="Pept_his_AS"/>
</dbReference>
<dbReference type="SUPFAM" id="SSF54001">
    <property type="entry name" value="Cysteine proteinases"/>
    <property type="match status" value="1"/>
</dbReference>
<evidence type="ECO:0000256" key="6">
    <source>
        <dbReference type="ARBA" id="ARBA00023157"/>
    </source>
</evidence>
<dbReference type="InterPro" id="IPR038765">
    <property type="entry name" value="Papain-like_cys_pep_sf"/>
</dbReference>
<dbReference type="SMART" id="SM00645">
    <property type="entry name" value="Pept_C1"/>
    <property type="match status" value="1"/>
</dbReference>
<dbReference type="PANTHER" id="PTHR12411">
    <property type="entry name" value="CYSTEINE PROTEASE FAMILY C1-RELATED"/>
    <property type="match status" value="1"/>
</dbReference>
<dbReference type="GO" id="GO:0006508">
    <property type="term" value="P:proteolysis"/>
    <property type="evidence" value="ECO:0007669"/>
    <property type="project" value="UniProtKB-KW"/>
</dbReference>
<keyword evidence="8" id="KW-0732">Signal</keyword>
<evidence type="ECO:0000256" key="4">
    <source>
        <dbReference type="ARBA" id="ARBA00022807"/>
    </source>
</evidence>
<dbReference type="GO" id="GO:0008234">
    <property type="term" value="F:cysteine-type peptidase activity"/>
    <property type="evidence" value="ECO:0007669"/>
    <property type="project" value="UniProtKB-KW"/>
</dbReference>
<evidence type="ECO:0000256" key="3">
    <source>
        <dbReference type="ARBA" id="ARBA00022801"/>
    </source>
</evidence>
<feature type="compositionally biased region" description="Low complexity" evidence="7">
    <location>
        <begin position="191"/>
        <end position="214"/>
    </location>
</feature>
<comment type="similarity">
    <text evidence="1">Belongs to the peptidase C1 family.</text>
</comment>
<gene>
    <name evidence="11" type="ORF">EDS130_LOCUS1257</name>
</gene>
<feature type="chain" id="PRO_5032593405" evidence="8">
    <location>
        <begin position="23"/>
        <end position="526"/>
    </location>
</feature>
<feature type="domain" description="Cathepsin propeptide inhibitor" evidence="10">
    <location>
        <begin position="66"/>
        <end position="126"/>
    </location>
</feature>
<dbReference type="OrthoDB" id="640249at2759"/>
<evidence type="ECO:0000259" key="9">
    <source>
        <dbReference type="SMART" id="SM00645"/>
    </source>
</evidence>
<dbReference type="AlphaFoldDB" id="A0A813NA01"/>
<organism evidence="11 12">
    <name type="scientific">Adineta ricciae</name>
    <name type="common">Rotifer</name>
    <dbReference type="NCBI Taxonomy" id="249248"/>
    <lineage>
        <taxon>Eukaryota</taxon>
        <taxon>Metazoa</taxon>
        <taxon>Spiralia</taxon>
        <taxon>Gnathifera</taxon>
        <taxon>Rotifera</taxon>
        <taxon>Eurotatoria</taxon>
        <taxon>Bdelloidea</taxon>
        <taxon>Adinetida</taxon>
        <taxon>Adinetidae</taxon>
        <taxon>Adineta</taxon>
    </lineage>
</organism>
<evidence type="ECO:0000256" key="5">
    <source>
        <dbReference type="ARBA" id="ARBA00023145"/>
    </source>
</evidence>
<keyword evidence="3" id="KW-0378">Hydrolase</keyword>
<keyword evidence="2" id="KW-0645">Protease</keyword>